<dbReference type="EMBL" id="CAEZWE010000003">
    <property type="protein sequence ID" value="CAB4641983.1"/>
    <property type="molecule type" value="Genomic_DNA"/>
</dbReference>
<gene>
    <name evidence="1" type="ORF">UFOPK2169_00166</name>
</gene>
<dbReference type="InterPro" id="IPR050064">
    <property type="entry name" value="IGPS_HisA/HisF"/>
</dbReference>
<organism evidence="1">
    <name type="scientific">freshwater metagenome</name>
    <dbReference type="NCBI Taxonomy" id="449393"/>
    <lineage>
        <taxon>unclassified sequences</taxon>
        <taxon>metagenomes</taxon>
        <taxon>ecological metagenomes</taxon>
    </lineage>
</organism>
<reference evidence="1" key="1">
    <citation type="submission" date="2020-05" db="EMBL/GenBank/DDBJ databases">
        <authorList>
            <person name="Chiriac C."/>
            <person name="Salcher M."/>
            <person name="Ghai R."/>
            <person name="Kavagutti S V."/>
        </authorList>
    </citation>
    <scope>NUCLEOTIDE SEQUENCE</scope>
</reference>
<evidence type="ECO:0000313" key="1">
    <source>
        <dbReference type="EMBL" id="CAB4641983.1"/>
    </source>
</evidence>
<dbReference type="InterPro" id="IPR006062">
    <property type="entry name" value="His_biosynth"/>
</dbReference>
<dbReference type="SUPFAM" id="SSF51366">
    <property type="entry name" value="Ribulose-phoshate binding barrel"/>
    <property type="match status" value="1"/>
</dbReference>
<dbReference type="PANTHER" id="PTHR21235:SF2">
    <property type="entry name" value="IMIDAZOLE GLYCEROL PHOSPHATE SYNTHASE HISHF"/>
    <property type="match status" value="1"/>
</dbReference>
<dbReference type="Gene3D" id="3.20.20.70">
    <property type="entry name" value="Aldolase class I"/>
    <property type="match status" value="1"/>
</dbReference>
<dbReference type="InterPro" id="IPR011060">
    <property type="entry name" value="RibuloseP-bd_barrel"/>
</dbReference>
<name>A0A6J6K0Y5_9ZZZZ</name>
<dbReference type="InterPro" id="IPR013785">
    <property type="entry name" value="Aldolase_TIM"/>
</dbReference>
<sequence length="255" mass="27872">MIRPRFIPVMLIEQRQAVKTQQFKNPTYIGDPVNTTRIFSEKGVDELIVLDIAATQKREPLDVSFISRIAEEAFMPFSYGGGIRTFNDAQRLFEIGIEKVILGWAGDETLELMNEIAHVFGVQAISVCVDVSSATKVVKKNKKDGKHIELRSDAAVVVQRIQNSGSGEIILQNVDFDGMMTGMDIELITQICESARVPVVALGGAGSIDHMAEAVVSGASAVASGSAFVFHDAERAVLINYPTDLELERCFGKHT</sequence>
<dbReference type="GO" id="GO:0000107">
    <property type="term" value="F:imidazoleglycerol-phosphate synthase activity"/>
    <property type="evidence" value="ECO:0007669"/>
    <property type="project" value="TreeGrafter"/>
</dbReference>
<dbReference type="PANTHER" id="PTHR21235">
    <property type="entry name" value="IMIDAZOLE GLYCEROL PHOSPHATE SYNTHASE SUBUNIT HISF/H IGP SYNTHASE SUBUNIT HISF/H"/>
    <property type="match status" value="1"/>
</dbReference>
<proteinExistence type="predicted"/>
<protein>
    <submittedName>
        <fullName evidence="1">Unannotated protein</fullName>
    </submittedName>
</protein>
<accession>A0A6J6K0Y5</accession>
<dbReference type="Pfam" id="PF00977">
    <property type="entry name" value="His_biosynth"/>
    <property type="match status" value="1"/>
</dbReference>
<dbReference type="GO" id="GO:0000105">
    <property type="term" value="P:L-histidine biosynthetic process"/>
    <property type="evidence" value="ECO:0007669"/>
    <property type="project" value="InterPro"/>
</dbReference>
<dbReference type="AlphaFoldDB" id="A0A6J6K0Y5"/>